<comment type="caution">
    <text evidence="4">The sequence shown here is derived from an EMBL/GenBank/DDBJ whole genome shotgun (WGS) entry which is preliminary data.</text>
</comment>
<comment type="similarity">
    <text evidence="1">Belongs to the leucine-binding protein family.</text>
</comment>
<sequence>MNSASLQTQTVSKITEQGLKMKKLLKSLIGTLVLGLGLASPGFTQEPVKIGMVTTLSTGGGYLGQDVRDGFLLAVEEEDGKLGGIPVEVLVEDDGRNPVNGRQIVKRFLERDRISILTGVIFSNISPVVAPMALKKRIFYISPNSAPSTFAGKECDENYFVASWQNDTLHEAAGMGATELGYKKALLLAPNYQAGKDALAGFKRFFKGEVIEEIYVKLGQNDYAAEIARIRAAKPEMVFQFLPGGMGINFLKQYSQAGLMKDSAMVVSGFSADIKILNAIGDAGSGIISTSQWNHDLDNAANQQFLSGFRIKFEREPTLYASQGYDTAKLIASALKATGGKVLEDKASFRKALKAAKFASVRGNFRFASNQHPIHDLYIREVVKENGKMQNRILRKVATDHQDAYVQECGLR</sequence>
<evidence type="ECO:0000256" key="2">
    <source>
        <dbReference type="ARBA" id="ARBA00022729"/>
    </source>
</evidence>
<dbReference type="Pfam" id="PF13458">
    <property type="entry name" value="Peripla_BP_6"/>
    <property type="match status" value="1"/>
</dbReference>
<dbReference type="CDD" id="cd06359">
    <property type="entry name" value="PBP1_Nba-like"/>
    <property type="match status" value="1"/>
</dbReference>
<protein>
    <submittedName>
        <fullName evidence="4">ABC transporter substrate-binding protein</fullName>
    </submittedName>
</protein>
<dbReference type="SUPFAM" id="SSF53822">
    <property type="entry name" value="Periplasmic binding protein-like I"/>
    <property type="match status" value="1"/>
</dbReference>
<keyword evidence="2" id="KW-0732">Signal</keyword>
<evidence type="ECO:0000259" key="3">
    <source>
        <dbReference type="Pfam" id="PF13458"/>
    </source>
</evidence>
<dbReference type="EMBL" id="NZEX01000081">
    <property type="protein sequence ID" value="MAH63158.1"/>
    <property type="molecule type" value="Genomic_DNA"/>
</dbReference>
<evidence type="ECO:0000313" key="4">
    <source>
        <dbReference type="EMBL" id="MAH63158.1"/>
    </source>
</evidence>
<name>A0A2D6YIX9_9DELT</name>
<dbReference type="AlphaFoldDB" id="A0A2D6YIX9"/>
<reference evidence="5" key="1">
    <citation type="submission" date="2017-09" db="EMBL/GenBank/DDBJ databases">
        <title>The Reconstruction of 2,631 Draft Metagenome-Assembled Genomes from the Global Oceans.</title>
        <authorList>
            <person name="Tully B.J."/>
            <person name="Graham E.D."/>
            <person name="Heidelberg J.F."/>
        </authorList>
    </citation>
    <scope>NUCLEOTIDE SEQUENCE [LARGE SCALE GENOMIC DNA]</scope>
</reference>
<dbReference type="InterPro" id="IPR028082">
    <property type="entry name" value="Peripla_BP_I"/>
</dbReference>
<evidence type="ECO:0000313" key="5">
    <source>
        <dbReference type="Proteomes" id="UP000226525"/>
    </source>
</evidence>
<proteinExistence type="inferred from homology"/>
<dbReference type="Gene3D" id="3.40.50.2300">
    <property type="match status" value="2"/>
</dbReference>
<dbReference type="PANTHER" id="PTHR30483">
    <property type="entry name" value="LEUCINE-SPECIFIC-BINDING PROTEIN"/>
    <property type="match status" value="1"/>
</dbReference>
<gene>
    <name evidence="4" type="ORF">CMN54_06895</name>
</gene>
<dbReference type="InterPro" id="IPR051010">
    <property type="entry name" value="BCAA_transport"/>
</dbReference>
<accession>A0A2D6YIX9</accession>
<organism evidence="4 5">
    <name type="scientific">SAR324 cluster bacterium</name>
    <dbReference type="NCBI Taxonomy" id="2024889"/>
    <lineage>
        <taxon>Bacteria</taxon>
        <taxon>Deltaproteobacteria</taxon>
        <taxon>SAR324 cluster</taxon>
    </lineage>
</organism>
<dbReference type="InterPro" id="IPR028081">
    <property type="entry name" value="Leu-bd"/>
</dbReference>
<feature type="domain" description="Leucine-binding protein" evidence="3">
    <location>
        <begin position="47"/>
        <end position="385"/>
    </location>
</feature>
<dbReference type="Proteomes" id="UP000226525">
    <property type="component" value="Unassembled WGS sequence"/>
</dbReference>
<dbReference type="PANTHER" id="PTHR30483:SF6">
    <property type="entry name" value="PERIPLASMIC BINDING PROTEIN OF ABC TRANSPORTER FOR NATURAL AMINO ACIDS"/>
    <property type="match status" value="1"/>
</dbReference>
<evidence type="ECO:0000256" key="1">
    <source>
        <dbReference type="ARBA" id="ARBA00010062"/>
    </source>
</evidence>